<dbReference type="InterPro" id="IPR043502">
    <property type="entry name" value="DNA/RNA_pol_sf"/>
</dbReference>
<evidence type="ECO:0000256" key="7">
    <source>
        <dbReference type="ARBA" id="ARBA00023125"/>
    </source>
</evidence>
<dbReference type="SUPFAM" id="SSF56672">
    <property type="entry name" value="DNA/RNA polymerases"/>
    <property type="match status" value="1"/>
</dbReference>
<gene>
    <name evidence="10" type="ORF">PACLA_8A059356</name>
</gene>
<proteinExistence type="inferred from homology"/>
<keyword evidence="4" id="KW-0548">Nucleotidyltransferase</keyword>
<organism evidence="10 11">
    <name type="scientific">Paramuricea clavata</name>
    <name type="common">Red gorgonian</name>
    <name type="synonym">Violescent sea-whip</name>
    <dbReference type="NCBI Taxonomy" id="317549"/>
    <lineage>
        <taxon>Eukaryota</taxon>
        <taxon>Metazoa</taxon>
        <taxon>Cnidaria</taxon>
        <taxon>Anthozoa</taxon>
        <taxon>Octocorallia</taxon>
        <taxon>Malacalcyonacea</taxon>
        <taxon>Plexauridae</taxon>
        <taxon>Paramuricea</taxon>
    </lineage>
</organism>
<evidence type="ECO:0000313" key="11">
    <source>
        <dbReference type="Proteomes" id="UP001152795"/>
    </source>
</evidence>
<dbReference type="EMBL" id="CACRXK020000070">
    <property type="protein sequence ID" value="CAB3977783.1"/>
    <property type="molecule type" value="Genomic_DNA"/>
</dbReference>
<evidence type="ECO:0000256" key="2">
    <source>
        <dbReference type="ARBA" id="ARBA00012417"/>
    </source>
</evidence>
<keyword evidence="11" id="KW-1185">Reference proteome</keyword>
<comment type="catalytic activity">
    <reaction evidence="8">
        <text>DNA(n) + a 2'-deoxyribonucleoside 5'-triphosphate = DNA(n+1) + diphosphate</text>
        <dbReference type="Rhea" id="RHEA:22508"/>
        <dbReference type="Rhea" id="RHEA-COMP:17339"/>
        <dbReference type="Rhea" id="RHEA-COMP:17340"/>
        <dbReference type="ChEBI" id="CHEBI:33019"/>
        <dbReference type="ChEBI" id="CHEBI:61560"/>
        <dbReference type="ChEBI" id="CHEBI:173112"/>
        <dbReference type="EC" id="2.7.7.7"/>
    </reaction>
</comment>
<sequence>MWECKINRELRHDEEIKEYFDNYDLMDPLELRHAFYGGRTNATKLFHECKDDEEIRYTDFTSLHPWCNKMTRTVIGHPRVITENFGDISTYFGLINCTVLPPPRLFHPVLPYRTQGKLMFPLCKSCADMCNQSPCTHSERERAIQGTWCSVELEKALEKGYSILQMHEVWHFPETSVNLFKDYVNTFLKIKQESSGYRLYQSSSVV</sequence>
<evidence type="ECO:0000256" key="8">
    <source>
        <dbReference type="ARBA" id="ARBA00049244"/>
    </source>
</evidence>
<dbReference type="Pfam" id="PF03175">
    <property type="entry name" value="DNA_pol_B_2"/>
    <property type="match status" value="1"/>
</dbReference>
<keyword evidence="3" id="KW-0808">Transferase</keyword>
<evidence type="ECO:0000256" key="5">
    <source>
        <dbReference type="ARBA" id="ARBA00022705"/>
    </source>
</evidence>
<evidence type="ECO:0000256" key="1">
    <source>
        <dbReference type="ARBA" id="ARBA00005755"/>
    </source>
</evidence>
<dbReference type="Gene3D" id="1.10.287.690">
    <property type="entry name" value="Helix hairpin bin"/>
    <property type="match status" value="1"/>
</dbReference>
<evidence type="ECO:0000256" key="4">
    <source>
        <dbReference type="ARBA" id="ARBA00022695"/>
    </source>
</evidence>
<reference evidence="10" key="1">
    <citation type="submission" date="2020-04" db="EMBL/GenBank/DDBJ databases">
        <authorList>
            <person name="Alioto T."/>
            <person name="Alioto T."/>
            <person name="Gomez Garrido J."/>
        </authorList>
    </citation>
    <scope>NUCLEOTIDE SEQUENCE</scope>
    <source>
        <strain evidence="10">A484AB</strain>
    </source>
</reference>
<dbReference type="PANTHER" id="PTHR33568">
    <property type="entry name" value="DNA POLYMERASE"/>
    <property type="match status" value="1"/>
</dbReference>
<dbReference type="AlphaFoldDB" id="A0A6S7FLR4"/>
<keyword evidence="7" id="KW-0238">DNA-binding</keyword>
<protein>
    <recommendedName>
        <fullName evidence="2">DNA-directed DNA polymerase</fullName>
        <ecNumber evidence="2">2.7.7.7</ecNumber>
    </recommendedName>
</protein>
<dbReference type="GO" id="GO:0000166">
    <property type="term" value="F:nucleotide binding"/>
    <property type="evidence" value="ECO:0007669"/>
    <property type="project" value="InterPro"/>
</dbReference>
<name>A0A6S7FLR4_PARCT</name>
<dbReference type="OrthoDB" id="10063541at2759"/>
<evidence type="ECO:0000313" key="10">
    <source>
        <dbReference type="EMBL" id="CAB3977783.1"/>
    </source>
</evidence>
<dbReference type="EC" id="2.7.7.7" evidence="2"/>
<accession>A0A6S7FLR4</accession>
<evidence type="ECO:0000256" key="6">
    <source>
        <dbReference type="ARBA" id="ARBA00022932"/>
    </source>
</evidence>
<dbReference type="PANTHER" id="PTHR33568:SF3">
    <property type="entry name" value="DNA-DIRECTED DNA POLYMERASE"/>
    <property type="match status" value="1"/>
</dbReference>
<dbReference type="Gene3D" id="3.90.1600.10">
    <property type="entry name" value="Palm domain of DNA polymerase"/>
    <property type="match status" value="1"/>
</dbReference>
<dbReference type="GO" id="GO:0003677">
    <property type="term" value="F:DNA binding"/>
    <property type="evidence" value="ECO:0007669"/>
    <property type="project" value="UniProtKB-KW"/>
</dbReference>
<dbReference type="Proteomes" id="UP001152795">
    <property type="component" value="Unassembled WGS sequence"/>
</dbReference>
<dbReference type="Gene3D" id="3.30.1770.10">
    <property type="entry name" value="TPR 1 domain of DNA polymerase"/>
    <property type="match status" value="1"/>
</dbReference>
<comment type="caution">
    <text evidence="10">The sequence shown here is derived from an EMBL/GenBank/DDBJ whole genome shotgun (WGS) entry which is preliminary data.</text>
</comment>
<dbReference type="InterPro" id="IPR004868">
    <property type="entry name" value="DNA-dir_DNA_pol_B_mt/vir"/>
</dbReference>
<feature type="domain" description="DNA-directed DNA polymerase family B mitochondria/virus" evidence="9">
    <location>
        <begin position="26"/>
        <end position="195"/>
    </location>
</feature>
<evidence type="ECO:0000259" key="9">
    <source>
        <dbReference type="Pfam" id="PF03175"/>
    </source>
</evidence>
<keyword evidence="5" id="KW-0235">DNA replication</keyword>
<evidence type="ECO:0000256" key="3">
    <source>
        <dbReference type="ARBA" id="ARBA00022679"/>
    </source>
</evidence>
<keyword evidence="6" id="KW-0239">DNA-directed DNA polymerase</keyword>
<dbReference type="GO" id="GO:0006260">
    <property type="term" value="P:DNA replication"/>
    <property type="evidence" value="ECO:0007669"/>
    <property type="project" value="UniProtKB-KW"/>
</dbReference>
<comment type="similarity">
    <text evidence="1">Belongs to the DNA polymerase type-B family.</text>
</comment>
<dbReference type="InterPro" id="IPR023211">
    <property type="entry name" value="DNA_pol_palm_dom_sf"/>
</dbReference>
<dbReference type="GO" id="GO:0003887">
    <property type="term" value="F:DNA-directed DNA polymerase activity"/>
    <property type="evidence" value="ECO:0007669"/>
    <property type="project" value="UniProtKB-KW"/>
</dbReference>